<organism evidence="3 4">
    <name type="scientific">Stackebrandtia endophytica</name>
    <dbReference type="NCBI Taxonomy" id="1496996"/>
    <lineage>
        <taxon>Bacteria</taxon>
        <taxon>Bacillati</taxon>
        <taxon>Actinomycetota</taxon>
        <taxon>Actinomycetes</taxon>
        <taxon>Glycomycetales</taxon>
        <taxon>Glycomycetaceae</taxon>
        <taxon>Stackebrandtia</taxon>
    </lineage>
</organism>
<sequence length="256" mass="28411">MLRRRRRTVLLAVAMLTLILLGVRLLHDPDSDHADASLPESAPPPVATEPPTVESEPTSTEEPSPTPTVTEQGDGTFEYAEVPDNAAVIGDRGELMTYKVAVEEGIDEDPEEFAEYVDRVFKDDRGWTAGDNWRFQHSDDDWVGFTIYLVSPQTRADLCGAADTFTSCRNGDKVVINLARWLTAVEHWDASLEEYREYVINHEVGHRLGEGHVVCPQAGKPSPVMAQQTLGLHGCKPNAWPYVNGEYLTGPMGEYE</sequence>
<evidence type="ECO:0000313" key="3">
    <source>
        <dbReference type="EMBL" id="TQL75697.1"/>
    </source>
</evidence>
<gene>
    <name evidence="3" type="ORF">FB566_1209</name>
</gene>
<dbReference type="EMBL" id="VFOW01000001">
    <property type="protein sequence ID" value="TQL75697.1"/>
    <property type="molecule type" value="Genomic_DNA"/>
</dbReference>
<evidence type="ECO:0000259" key="2">
    <source>
        <dbReference type="Pfam" id="PF11350"/>
    </source>
</evidence>
<protein>
    <submittedName>
        <fullName evidence="3">Uncharacterized protein DUF3152</fullName>
    </submittedName>
</protein>
<comment type="caution">
    <text evidence="3">The sequence shown here is derived from an EMBL/GenBank/DDBJ whole genome shotgun (WGS) entry which is preliminary data.</text>
</comment>
<keyword evidence="4" id="KW-1185">Reference proteome</keyword>
<dbReference type="Pfam" id="PF11350">
    <property type="entry name" value="DUF3152"/>
    <property type="match status" value="1"/>
</dbReference>
<feature type="domain" description="DUF3152" evidence="2">
    <location>
        <begin position="67"/>
        <end position="233"/>
    </location>
</feature>
<name>A0A543ASZ2_9ACTN</name>
<dbReference type="SUPFAM" id="SSF55486">
    <property type="entry name" value="Metalloproteases ('zincins'), catalytic domain"/>
    <property type="match status" value="1"/>
</dbReference>
<reference evidence="3 4" key="1">
    <citation type="submission" date="2019-06" db="EMBL/GenBank/DDBJ databases">
        <title>Sequencing the genomes of 1000 actinobacteria strains.</title>
        <authorList>
            <person name="Klenk H.-P."/>
        </authorList>
    </citation>
    <scope>NUCLEOTIDE SEQUENCE [LARGE SCALE GENOMIC DNA]</scope>
    <source>
        <strain evidence="3 4">DSM 45928</strain>
    </source>
</reference>
<dbReference type="AlphaFoldDB" id="A0A543ASZ2"/>
<dbReference type="InterPro" id="IPR022603">
    <property type="entry name" value="DUF3152"/>
</dbReference>
<dbReference type="InParanoid" id="A0A543ASZ2"/>
<accession>A0A543ASZ2</accession>
<dbReference type="Proteomes" id="UP000317043">
    <property type="component" value="Unassembled WGS sequence"/>
</dbReference>
<evidence type="ECO:0000313" key="4">
    <source>
        <dbReference type="Proteomes" id="UP000317043"/>
    </source>
</evidence>
<feature type="compositionally biased region" description="Low complexity" evidence="1">
    <location>
        <begin position="49"/>
        <end position="71"/>
    </location>
</feature>
<proteinExistence type="predicted"/>
<feature type="region of interest" description="Disordered" evidence="1">
    <location>
        <begin position="32"/>
        <end position="74"/>
    </location>
</feature>
<evidence type="ECO:0000256" key="1">
    <source>
        <dbReference type="SAM" id="MobiDB-lite"/>
    </source>
</evidence>